<evidence type="ECO:0000256" key="4">
    <source>
        <dbReference type="ARBA" id="ARBA00023004"/>
    </source>
</evidence>
<dbReference type="InterPro" id="IPR036188">
    <property type="entry name" value="FAD/NAD-bd_sf"/>
</dbReference>
<dbReference type="SUPFAM" id="SSF46548">
    <property type="entry name" value="alpha-helical ferredoxin"/>
    <property type="match status" value="1"/>
</dbReference>
<dbReference type="Pfam" id="PF13450">
    <property type="entry name" value="NAD_binding_8"/>
    <property type="match status" value="1"/>
</dbReference>
<dbReference type="EMBL" id="CP020559">
    <property type="protein sequence ID" value="ARE86851.1"/>
    <property type="molecule type" value="Genomic_DNA"/>
</dbReference>
<dbReference type="AlphaFoldDB" id="A0AAC9WFK5"/>
<dbReference type="Pfam" id="PF02754">
    <property type="entry name" value="CCG"/>
    <property type="match status" value="2"/>
</dbReference>
<proteinExistence type="predicted"/>
<dbReference type="PANTHER" id="PTHR43255">
    <property type="entry name" value="IRON-SULFUR-BINDING OXIDOREDUCTASE FADF-RELATED-RELATED"/>
    <property type="match status" value="1"/>
</dbReference>
<dbReference type="GO" id="GO:0005886">
    <property type="term" value="C:plasma membrane"/>
    <property type="evidence" value="ECO:0007669"/>
    <property type="project" value="TreeGrafter"/>
</dbReference>
<protein>
    <submittedName>
        <fullName evidence="7">Glutamate synthase small chain</fullName>
        <ecNumber evidence="7">1.4.1.13</ecNumber>
    </submittedName>
</protein>
<evidence type="ECO:0000256" key="1">
    <source>
        <dbReference type="ARBA" id="ARBA00022485"/>
    </source>
</evidence>
<dbReference type="NCBIfam" id="NF045663">
    <property type="entry name" value="diclust_near_Sec"/>
    <property type="match status" value="1"/>
</dbReference>
<sequence length="782" mass="88540">MMPDSLCLLNFEGKGGFKEKMDLEKLLSHENWCIQDNAPSCVAQCPLHVDVKTFVMQAAKKDWKAAYKTMQKKMPFPKIIARICDHPCENKCVRNKIGGPIQISFLEKVIVQEGSAKVSVPAFLPKKDKKAVVIGGGISGLTTALDLRKKGYYVAILEKSHRLGGRLWDHPEKVLPKVIIEEELSIIPKMGIEVQLNTFVDQEKLEKLMKEYDALYLGTGTWPGGLEINPITFETQHPAVFAGGCLVEENKKSIIESFATGRRSAVSIDRYLSKVSLKASRDGEGAYETELIVNIEGVKSVPIVAMADPAGYSAEEGALEAQRCIQCACLECTKGCVFLEKFGSYPKKYIRQIYNNEALVMGKRAANTLINSCSLCGLCGEVCPTDLNMRELFRETRVRMMEKDRMPPSAHEFALRDFAFNTSEKFTLLKHQPGKTSSKYLYFPGCQLSASAPEYVEKTYQYLIEKFTDGVGLMLDCCGAPAEWAGREDLFKKTLEEIKEKWISMGKPTMIVACSTCNFMMKNYLPEIKILSLWEVMNKEGLPTSTSQQQDKNLSFAIHDACTTRDNAALHKSVRELIEKLGYKVEELKYSKEKTKCCGYGGLTYFANREIAEAVIEGRIAESSKDYIAYCSMCRDLFSSKGKRILHLLDLIYGDDLNLLVSKKGPTLSERHANRTYLKIKLLKELWGEEITMDEDFTMKICLTPEAKEKMEKRLILMKDIQQVIQEAESTDCKFIHAENGHFLASKRFINVTYWVEYEINAEDYIVHNAYSHRMEIMEEKE</sequence>
<dbReference type="Gene3D" id="3.50.50.60">
    <property type="entry name" value="FAD/NAD(P)-binding domain"/>
    <property type="match status" value="1"/>
</dbReference>
<keyword evidence="2" id="KW-0479">Metal-binding</keyword>
<evidence type="ECO:0000256" key="3">
    <source>
        <dbReference type="ARBA" id="ARBA00023002"/>
    </source>
</evidence>
<dbReference type="PROSITE" id="PS00198">
    <property type="entry name" value="4FE4S_FER_1"/>
    <property type="match status" value="1"/>
</dbReference>
<dbReference type="GO" id="GO:0046872">
    <property type="term" value="F:metal ion binding"/>
    <property type="evidence" value="ECO:0007669"/>
    <property type="project" value="UniProtKB-KW"/>
</dbReference>
<keyword evidence="4" id="KW-0408">Iron</keyword>
<keyword evidence="3 7" id="KW-0560">Oxidoreductase</keyword>
<dbReference type="InterPro" id="IPR004017">
    <property type="entry name" value="Cys_rich_dom"/>
</dbReference>
<dbReference type="Pfam" id="PF13534">
    <property type="entry name" value="Fer4_17"/>
    <property type="match status" value="1"/>
</dbReference>
<dbReference type="EC" id="1.4.1.13" evidence="7"/>
<reference evidence="7 8" key="1">
    <citation type="submission" date="2017-03" db="EMBL/GenBank/DDBJ databases">
        <title>Complete sequence of Clostridium formicaceticum DSM 92.</title>
        <authorList>
            <person name="Poehlein A."/>
            <person name="Karl M."/>
            <person name="Bengelsdorf F.R."/>
            <person name="Duerre P."/>
            <person name="Daniel R."/>
        </authorList>
    </citation>
    <scope>NUCLEOTIDE SEQUENCE [LARGE SCALE GENOMIC DNA]</scope>
    <source>
        <strain evidence="7 8">DSM 92</strain>
    </source>
</reference>
<dbReference type="SUPFAM" id="SSF51971">
    <property type="entry name" value="Nucleotide-binding domain"/>
    <property type="match status" value="1"/>
</dbReference>
<evidence type="ECO:0000256" key="2">
    <source>
        <dbReference type="ARBA" id="ARBA00022723"/>
    </source>
</evidence>
<name>A0AAC9WFK5_9CLOT</name>
<dbReference type="GO" id="GO:0004355">
    <property type="term" value="F:glutamate synthase (NADPH) activity"/>
    <property type="evidence" value="ECO:0007669"/>
    <property type="project" value="UniProtKB-EC"/>
</dbReference>
<dbReference type="PROSITE" id="PS51379">
    <property type="entry name" value="4FE4S_FER_2"/>
    <property type="match status" value="1"/>
</dbReference>
<organism evidence="7 8">
    <name type="scientific">Clostridium formicaceticum</name>
    <dbReference type="NCBI Taxonomy" id="1497"/>
    <lineage>
        <taxon>Bacteria</taxon>
        <taxon>Bacillati</taxon>
        <taxon>Bacillota</taxon>
        <taxon>Clostridia</taxon>
        <taxon>Eubacteriales</taxon>
        <taxon>Clostridiaceae</taxon>
        <taxon>Clostridium</taxon>
    </lineage>
</organism>
<feature type="domain" description="4Fe-4S ferredoxin-type" evidence="6">
    <location>
        <begin position="362"/>
        <end position="392"/>
    </location>
</feature>
<accession>A0AAC9WFK5</accession>
<dbReference type="GO" id="GO:0051539">
    <property type="term" value="F:4 iron, 4 sulfur cluster binding"/>
    <property type="evidence" value="ECO:0007669"/>
    <property type="project" value="UniProtKB-KW"/>
</dbReference>
<dbReference type="InterPro" id="IPR017900">
    <property type="entry name" value="4Fe4S_Fe_S_CS"/>
</dbReference>
<dbReference type="Gene3D" id="1.10.1060.10">
    <property type="entry name" value="Alpha-helical ferredoxin"/>
    <property type="match status" value="2"/>
</dbReference>
<gene>
    <name evidence="7" type="primary">gltB_2</name>
    <name evidence="7" type="ORF">CLFO_11820</name>
</gene>
<dbReference type="InterPro" id="IPR017896">
    <property type="entry name" value="4Fe4S_Fe-S-bd"/>
</dbReference>
<evidence type="ECO:0000313" key="8">
    <source>
        <dbReference type="Proteomes" id="UP000192478"/>
    </source>
</evidence>
<keyword evidence="5" id="KW-0411">Iron-sulfur</keyword>
<dbReference type="Pfam" id="PF14691">
    <property type="entry name" value="Fer4_20"/>
    <property type="match status" value="1"/>
</dbReference>
<dbReference type="InterPro" id="IPR009051">
    <property type="entry name" value="Helical_ferredxn"/>
</dbReference>
<keyword evidence="1" id="KW-0004">4Fe-4S</keyword>
<dbReference type="InterPro" id="IPR051460">
    <property type="entry name" value="HdrC_iron-sulfur_subunit"/>
</dbReference>
<evidence type="ECO:0000259" key="6">
    <source>
        <dbReference type="PROSITE" id="PS51379"/>
    </source>
</evidence>
<dbReference type="InterPro" id="IPR028261">
    <property type="entry name" value="DPD_II"/>
</dbReference>
<dbReference type="Proteomes" id="UP000192478">
    <property type="component" value="Chromosome"/>
</dbReference>
<evidence type="ECO:0000256" key="5">
    <source>
        <dbReference type="ARBA" id="ARBA00023014"/>
    </source>
</evidence>
<evidence type="ECO:0000313" key="7">
    <source>
        <dbReference type="EMBL" id="ARE86851.1"/>
    </source>
</evidence>
<dbReference type="PANTHER" id="PTHR43255:SF1">
    <property type="entry name" value="IRON-SULFUR-BINDING OXIDOREDUCTASE FADF-RELATED"/>
    <property type="match status" value="1"/>
</dbReference>